<feature type="domain" description="ABC transmembrane type-1" evidence="8">
    <location>
        <begin position="43"/>
        <end position="324"/>
    </location>
</feature>
<keyword evidence="4 6" id="KW-0472">Membrane</keyword>
<dbReference type="Gene3D" id="3.40.50.300">
    <property type="entry name" value="P-loop containing nucleotide triphosphate hydrolases"/>
    <property type="match status" value="1"/>
</dbReference>
<dbReference type="InterPro" id="IPR011527">
    <property type="entry name" value="ABC1_TM_dom"/>
</dbReference>
<dbReference type="InterPro" id="IPR017871">
    <property type="entry name" value="ABC_transporter-like_CS"/>
</dbReference>
<feature type="region of interest" description="Disordered" evidence="5">
    <location>
        <begin position="1"/>
        <end position="22"/>
    </location>
</feature>
<evidence type="ECO:0000313" key="9">
    <source>
        <dbReference type="EMBL" id="BAP82651.1"/>
    </source>
</evidence>
<feature type="transmembrane region" description="Helical" evidence="6">
    <location>
        <begin position="41"/>
        <end position="59"/>
    </location>
</feature>
<dbReference type="PROSITE" id="PS00211">
    <property type="entry name" value="ABC_TRANSPORTER_1"/>
    <property type="match status" value="1"/>
</dbReference>
<evidence type="ECO:0000256" key="3">
    <source>
        <dbReference type="ARBA" id="ARBA00022989"/>
    </source>
</evidence>
<dbReference type="GO" id="GO:0005886">
    <property type="term" value="C:plasma membrane"/>
    <property type="evidence" value="ECO:0007669"/>
    <property type="project" value="UniProtKB-SubCell"/>
</dbReference>
<dbReference type="InterPro" id="IPR036640">
    <property type="entry name" value="ABC1_TM_sf"/>
</dbReference>
<dbReference type="PANTHER" id="PTHR43394:SF1">
    <property type="entry name" value="ATP-BINDING CASSETTE SUB-FAMILY B MEMBER 10, MITOCHONDRIAL"/>
    <property type="match status" value="1"/>
</dbReference>
<dbReference type="InterPro" id="IPR003439">
    <property type="entry name" value="ABC_transporter-like_ATP-bd"/>
</dbReference>
<feature type="compositionally biased region" description="Low complexity" evidence="5">
    <location>
        <begin position="1"/>
        <end position="13"/>
    </location>
</feature>
<accession>A0A0A1GNX4</accession>
<dbReference type="PROSITE" id="PS50929">
    <property type="entry name" value="ABC_TM1F"/>
    <property type="match status" value="1"/>
</dbReference>
<dbReference type="CDD" id="cd07346">
    <property type="entry name" value="ABC_6TM_exporters"/>
    <property type="match status" value="1"/>
</dbReference>
<evidence type="ECO:0000256" key="5">
    <source>
        <dbReference type="SAM" id="MobiDB-lite"/>
    </source>
</evidence>
<dbReference type="Pfam" id="PF00005">
    <property type="entry name" value="ABC_tran"/>
    <property type="match status" value="1"/>
</dbReference>
<evidence type="ECO:0000256" key="6">
    <source>
        <dbReference type="SAM" id="Phobius"/>
    </source>
</evidence>
<dbReference type="GO" id="GO:0015421">
    <property type="term" value="F:ABC-type oligopeptide transporter activity"/>
    <property type="evidence" value="ECO:0007669"/>
    <property type="project" value="TreeGrafter"/>
</dbReference>
<dbReference type="InterPro" id="IPR039421">
    <property type="entry name" value="Type_1_exporter"/>
</dbReference>
<evidence type="ECO:0000259" key="8">
    <source>
        <dbReference type="PROSITE" id="PS50929"/>
    </source>
</evidence>
<organism evidence="9">
    <name type="scientific">Streptomyces cirratus</name>
    <dbReference type="NCBI Taxonomy" id="68187"/>
    <lineage>
        <taxon>Bacteria</taxon>
        <taxon>Bacillati</taxon>
        <taxon>Actinomycetota</taxon>
        <taxon>Actinomycetes</taxon>
        <taxon>Kitasatosporales</taxon>
        <taxon>Streptomycetaceae</taxon>
        <taxon>Streptomyces</taxon>
    </lineage>
</organism>
<feature type="domain" description="ABC transporter" evidence="7">
    <location>
        <begin position="317"/>
        <end position="582"/>
    </location>
</feature>
<keyword evidence="2 6" id="KW-0812">Transmembrane</keyword>
<evidence type="ECO:0000256" key="2">
    <source>
        <dbReference type="ARBA" id="ARBA00022692"/>
    </source>
</evidence>
<evidence type="ECO:0000256" key="1">
    <source>
        <dbReference type="ARBA" id="ARBA00004651"/>
    </source>
</evidence>
<proteinExistence type="predicted"/>
<feature type="region of interest" description="Disordered" evidence="5">
    <location>
        <begin position="343"/>
        <end position="362"/>
    </location>
</feature>
<dbReference type="Gene3D" id="1.20.1560.10">
    <property type="entry name" value="ABC transporter type 1, transmembrane domain"/>
    <property type="match status" value="1"/>
</dbReference>
<evidence type="ECO:0000259" key="7">
    <source>
        <dbReference type="PROSITE" id="PS50893"/>
    </source>
</evidence>
<dbReference type="GO" id="GO:0005524">
    <property type="term" value="F:ATP binding"/>
    <property type="evidence" value="ECO:0007669"/>
    <property type="project" value="InterPro"/>
</dbReference>
<dbReference type="EMBL" id="AB896796">
    <property type="protein sequence ID" value="BAP82651.1"/>
    <property type="molecule type" value="Genomic_DNA"/>
</dbReference>
<dbReference type="InterPro" id="IPR027417">
    <property type="entry name" value="P-loop_NTPase"/>
</dbReference>
<feature type="transmembrane region" description="Helical" evidence="6">
    <location>
        <begin position="79"/>
        <end position="99"/>
    </location>
</feature>
<reference evidence="9" key="1">
    <citation type="journal article" date="2015" name="Nat. Chem. Biol.">
        <title>A peptide ligase and the ribosome cooperate to synthesize the peptide pheganomycin.</title>
        <authorList>
            <person name="Noike M."/>
            <person name="Matsui T."/>
            <person name="Ooya K."/>
            <person name="Sasaki I."/>
            <person name="Ohtaki S."/>
            <person name="Hamano Y."/>
            <person name="Maruyama C."/>
            <person name="Ishikawa J."/>
            <person name="Satoh Y."/>
            <person name="Ito H."/>
            <person name="Morita H."/>
            <person name="Dairi T."/>
        </authorList>
    </citation>
    <scope>NUCLEOTIDE SEQUENCE</scope>
    <source>
        <strain evidence="9">MD227-A9</strain>
    </source>
</reference>
<dbReference type="AlphaFoldDB" id="A0A0A1GNX4"/>
<comment type="subcellular location">
    <subcellularLocation>
        <location evidence="1">Cell membrane</location>
        <topology evidence="1">Multi-pass membrane protein</topology>
    </subcellularLocation>
</comment>
<gene>
    <name evidence="9" type="primary">pgm5</name>
</gene>
<dbReference type="SUPFAM" id="SSF52540">
    <property type="entry name" value="P-loop containing nucleoside triphosphate hydrolases"/>
    <property type="match status" value="1"/>
</dbReference>
<evidence type="ECO:0000256" key="4">
    <source>
        <dbReference type="ARBA" id="ARBA00023136"/>
    </source>
</evidence>
<dbReference type="Pfam" id="PF00664">
    <property type="entry name" value="ABC_membrane"/>
    <property type="match status" value="1"/>
</dbReference>
<dbReference type="PANTHER" id="PTHR43394">
    <property type="entry name" value="ATP-DEPENDENT PERMEASE MDL1, MITOCHONDRIAL"/>
    <property type="match status" value="1"/>
</dbReference>
<keyword evidence="3 6" id="KW-1133">Transmembrane helix</keyword>
<dbReference type="GO" id="GO:0016887">
    <property type="term" value="F:ATP hydrolysis activity"/>
    <property type="evidence" value="ECO:0007669"/>
    <property type="project" value="InterPro"/>
</dbReference>
<dbReference type="SUPFAM" id="SSF90123">
    <property type="entry name" value="ABC transporter transmembrane region"/>
    <property type="match status" value="1"/>
</dbReference>
<name>A0A0A1GNX4_9ACTN</name>
<dbReference type="PROSITE" id="PS50893">
    <property type="entry name" value="ABC_TRANSPORTER_2"/>
    <property type="match status" value="1"/>
</dbReference>
<feature type="transmembrane region" description="Helical" evidence="6">
    <location>
        <begin position="158"/>
        <end position="176"/>
    </location>
</feature>
<protein>
    <submittedName>
        <fullName evidence="9">ABC transporter</fullName>
    </submittedName>
</protein>
<sequence length="585" mass="61350">MHRTTTPARTPSPATAPGPGVPDTRSAARYLLWLASRHRRTVLLATVFGVACTMSQAMIPAAVGRAVDLGLIPRDRGALVLWASVVLLLGVVQALTGMVRDRGSTANRLGASYLTTRLLVHKSAELGTELPGRVSTGAVVGAGSLDVGRLGAALEGTARGAGAVVAIVFVAVFMLVSSWSLGLVVLAGVPVIAAVVTWLMRRLHGRQARLRERQGALTDLSVDIVDGLRVLRGIGGEAVYGLRYREASQRVRAEAVSVAGVQSGIALARLLLPGLLVTAVVWLGARQVRTGTIEPGVLVSFYGYAVLLADELRQVTVMVDQLTRAGVAAGRVTAFLRLTPELRPGPDALPEPAGGAELRDPESGLVVPPGRLVGVVCADGGDARLLADRLGRHTDSRVTYGGRALEGFALDGVRRRILVVGNDDAMFSGPLAAELDPHGRADAVGEGAAEPGTALARALRTASAEDVVEALPARLGQETAGGREFSGGQRQRLRLVRALMVDPEVLVLVEPTNALDAHTEGRVAARLGPHRAGRSTVVFTTSPLLLDRTDHVVYVEDGKAVAEGPHTVLLSDPRYRSTVIREALA</sequence>